<dbReference type="GO" id="GO:0005737">
    <property type="term" value="C:cytoplasm"/>
    <property type="evidence" value="ECO:0007669"/>
    <property type="project" value="TreeGrafter"/>
</dbReference>
<dbReference type="PANTHER" id="PTHR42850">
    <property type="entry name" value="METALLOPHOSPHOESTERASE"/>
    <property type="match status" value="1"/>
</dbReference>
<name>A0A4R5KUA8_9BACL</name>
<evidence type="ECO:0000313" key="2">
    <source>
        <dbReference type="EMBL" id="TDF98688.1"/>
    </source>
</evidence>
<dbReference type="GO" id="GO:0016791">
    <property type="term" value="F:phosphatase activity"/>
    <property type="evidence" value="ECO:0007669"/>
    <property type="project" value="TreeGrafter"/>
</dbReference>
<organism evidence="2 3">
    <name type="scientific">Paenibacillus piri</name>
    <dbReference type="NCBI Taxonomy" id="2547395"/>
    <lineage>
        <taxon>Bacteria</taxon>
        <taxon>Bacillati</taxon>
        <taxon>Bacillota</taxon>
        <taxon>Bacilli</taxon>
        <taxon>Bacillales</taxon>
        <taxon>Paenibacillaceae</taxon>
        <taxon>Paenibacillus</taxon>
    </lineage>
</organism>
<dbReference type="RefSeq" id="WP_133226979.1">
    <property type="nucleotide sequence ID" value="NZ_SMRT01000003.1"/>
</dbReference>
<dbReference type="InterPro" id="IPR050126">
    <property type="entry name" value="Ap4A_hydrolase"/>
</dbReference>
<dbReference type="InterPro" id="IPR029052">
    <property type="entry name" value="Metallo-depent_PP-like"/>
</dbReference>
<comment type="caution">
    <text evidence="2">The sequence shown here is derived from an EMBL/GenBank/DDBJ whole genome shotgun (WGS) entry which is preliminary data.</text>
</comment>
<evidence type="ECO:0000259" key="1">
    <source>
        <dbReference type="Pfam" id="PF00149"/>
    </source>
</evidence>
<protein>
    <submittedName>
        <fullName evidence="2">Serine/threonine protein phosphatase</fullName>
    </submittedName>
</protein>
<reference evidence="2 3" key="1">
    <citation type="submission" date="2019-03" db="EMBL/GenBank/DDBJ databases">
        <title>This is whole genome sequence of Paenibacillus sp MS74 strain.</title>
        <authorList>
            <person name="Trinh H.N."/>
        </authorList>
    </citation>
    <scope>NUCLEOTIDE SEQUENCE [LARGE SCALE GENOMIC DNA]</scope>
    <source>
        <strain evidence="2 3">MS74</strain>
    </source>
</reference>
<dbReference type="Proteomes" id="UP000295636">
    <property type="component" value="Unassembled WGS sequence"/>
</dbReference>
<dbReference type="Gene3D" id="3.60.21.10">
    <property type="match status" value="1"/>
</dbReference>
<dbReference type="SUPFAM" id="SSF56300">
    <property type="entry name" value="Metallo-dependent phosphatases"/>
    <property type="match status" value="1"/>
</dbReference>
<keyword evidence="3" id="KW-1185">Reference proteome</keyword>
<feature type="domain" description="Calcineurin-like phosphoesterase" evidence="1">
    <location>
        <begin position="3"/>
        <end position="154"/>
    </location>
</feature>
<dbReference type="PANTHER" id="PTHR42850:SF4">
    <property type="entry name" value="ZINC-DEPENDENT ENDOPOLYPHOSPHATASE"/>
    <property type="match status" value="1"/>
</dbReference>
<proteinExistence type="predicted"/>
<dbReference type="InterPro" id="IPR004843">
    <property type="entry name" value="Calcineurin-like_PHP"/>
</dbReference>
<dbReference type="OrthoDB" id="384253at2"/>
<accession>A0A4R5KUA8</accession>
<gene>
    <name evidence="2" type="ORF">E1757_09135</name>
</gene>
<sequence>MSRILAISDIHGHSRGLKLLLDYAEYVPANDRLFLLGDFLSYRESENRQTLLLLQELIHDGAEAVIGNHEVRLLNEPYPTDWQEAWLPLIRSMKPYIRYDRYLFVHAGIQPGLPLEQQPVQTLTEIRQPFHADTFVPDPYVVFGHTPTERLGCKPGSVYFANHKIGIDTGAKHHLRLTMVDLTNRLAYSCSTARESHYSDLQVTSF</sequence>
<dbReference type="EMBL" id="SMRT01000003">
    <property type="protein sequence ID" value="TDF98688.1"/>
    <property type="molecule type" value="Genomic_DNA"/>
</dbReference>
<evidence type="ECO:0000313" key="3">
    <source>
        <dbReference type="Proteomes" id="UP000295636"/>
    </source>
</evidence>
<dbReference type="Pfam" id="PF00149">
    <property type="entry name" value="Metallophos"/>
    <property type="match status" value="1"/>
</dbReference>
<dbReference type="AlphaFoldDB" id="A0A4R5KUA8"/>